<name>A0A8S0QHD3_OLEEU</name>
<organism evidence="1 2">
    <name type="scientific">Olea europaea subsp. europaea</name>
    <dbReference type="NCBI Taxonomy" id="158383"/>
    <lineage>
        <taxon>Eukaryota</taxon>
        <taxon>Viridiplantae</taxon>
        <taxon>Streptophyta</taxon>
        <taxon>Embryophyta</taxon>
        <taxon>Tracheophyta</taxon>
        <taxon>Spermatophyta</taxon>
        <taxon>Magnoliopsida</taxon>
        <taxon>eudicotyledons</taxon>
        <taxon>Gunneridae</taxon>
        <taxon>Pentapetalae</taxon>
        <taxon>asterids</taxon>
        <taxon>lamiids</taxon>
        <taxon>Lamiales</taxon>
        <taxon>Oleaceae</taxon>
        <taxon>Oleeae</taxon>
        <taxon>Olea</taxon>
    </lineage>
</organism>
<evidence type="ECO:0000313" key="1">
    <source>
        <dbReference type="EMBL" id="CAA2964855.1"/>
    </source>
</evidence>
<dbReference type="Gramene" id="OE9A114900T1">
    <property type="protein sequence ID" value="OE9A114900C1"/>
    <property type="gene ID" value="OE9A114900"/>
</dbReference>
<dbReference type="AlphaFoldDB" id="A0A8S0QHD3"/>
<comment type="caution">
    <text evidence="1">The sequence shown here is derived from an EMBL/GenBank/DDBJ whole genome shotgun (WGS) entry which is preliminary data.</text>
</comment>
<evidence type="ECO:0000313" key="2">
    <source>
        <dbReference type="Proteomes" id="UP000594638"/>
    </source>
</evidence>
<dbReference type="EMBL" id="CACTIH010001831">
    <property type="protein sequence ID" value="CAA2964855.1"/>
    <property type="molecule type" value="Genomic_DNA"/>
</dbReference>
<dbReference type="Proteomes" id="UP000594638">
    <property type="component" value="Unassembled WGS sequence"/>
</dbReference>
<protein>
    <submittedName>
        <fullName evidence="1">Uncharacterized protein</fullName>
    </submittedName>
</protein>
<reference evidence="1 2" key="1">
    <citation type="submission" date="2019-12" db="EMBL/GenBank/DDBJ databases">
        <authorList>
            <person name="Alioto T."/>
            <person name="Alioto T."/>
            <person name="Gomez Garrido J."/>
        </authorList>
    </citation>
    <scope>NUCLEOTIDE SEQUENCE [LARGE SCALE GENOMIC DNA]</scope>
</reference>
<sequence>MVVVAPPHIEFNRSGTPLPKSTRSSSLRSLTSSESLFSLAMDSWSANGIVFRSQSKVEICLESDFAGGNWWEVVDGGCGSQPSCCSEGGF</sequence>
<proteinExistence type="predicted"/>
<accession>A0A8S0QHD3</accession>
<keyword evidence="2" id="KW-1185">Reference proteome</keyword>
<gene>
    <name evidence="1" type="ORF">OLEA9_A114900</name>
</gene>